<dbReference type="InterPro" id="IPR036397">
    <property type="entry name" value="RNaseH_sf"/>
</dbReference>
<dbReference type="EMBL" id="JAUSTI010000001">
    <property type="protein sequence ID" value="MDQ0168722.1"/>
    <property type="molecule type" value="Genomic_DNA"/>
</dbReference>
<evidence type="ECO:0000313" key="3">
    <source>
        <dbReference type="Proteomes" id="UP001233836"/>
    </source>
</evidence>
<dbReference type="CDD" id="cd06127">
    <property type="entry name" value="DEDDh"/>
    <property type="match status" value="1"/>
</dbReference>
<dbReference type="Pfam" id="PF00929">
    <property type="entry name" value="RNase_T"/>
    <property type="match status" value="1"/>
</dbReference>
<evidence type="ECO:0000259" key="1">
    <source>
        <dbReference type="SMART" id="SM00479"/>
    </source>
</evidence>
<dbReference type="SMART" id="SM00479">
    <property type="entry name" value="EXOIII"/>
    <property type="match status" value="1"/>
</dbReference>
<dbReference type="SUPFAM" id="SSF53098">
    <property type="entry name" value="Ribonuclease H-like"/>
    <property type="match status" value="1"/>
</dbReference>
<reference evidence="2 3" key="1">
    <citation type="submission" date="2023-07" db="EMBL/GenBank/DDBJ databases">
        <title>Sorghum-associated microbial communities from plants grown in Nebraska, USA.</title>
        <authorList>
            <person name="Schachtman D."/>
        </authorList>
    </citation>
    <scope>NUCLEOTIDE SEQUENCE [LARGE SCALE GENOMIC DNA]</scope>
    <source>
        <strain evidence="2 3">DS1314</strain>
    </source>
</reference>
<evidence type="ECO:0000313" key="2">
    <source>
        <dbReference type="EMBL" id="MDQ0168722.1"/>
    </source>
</evidence>
<organism evidence="2 3">
    <name type="scientific">Paenibacillus tundrae</name>
    <dbReference type="NCBI Taxonomy" id="528187"/>
    <lineage>
        <taxon>Bacteria</taxon>
        <taxon>Bacillati</taxon>
        <taxon>Bacillota</taxon>
        <taxon>Bacilli</taxon>
        <taxon>Bacillales</taxon>
        <taxon>Paenibacillaceae</taxon>
        <taxon>Paenibacillus</taxon>
    </lineage>
</organism>
<protein>
    <submittedName>
        <fullName evidence="2">DNA polymerase III epsilon subunit-like protein</fullName>
    </submittedName>
</protein>
<dbReference type="PANTHER" id="PTHR30231:SF41">
    <property type="entry name" value="DNA POLYMERASE III SUBUNIT EPSILON"/>
    <property type="match status" value="1"/>
</dbReference>
<dbReference type="InterPro" id="IPR013520">
    <property type="entry name" value="Ribonucl_H"/>
</dbReference>
<sequence>MNEIVTVIDIETTGLNPLTDHITEIAAIRAEVGPGGYIREIGRFQTYVALPDGVEVPKFITKLTGIKTEDLRGAPHPVSALISFDWFVGSSTVVAQNAPFDLSFLDRPEIDFEAESFACTRAMSRLIDPNENASLAPTCERYGITLNGHHRAMNDVEATLQLYAVLREKAEVNGITYRNVVVDSAERPLTYTPPGAIVRTITKTKEAV</sequence>
<dbReference type="Proteomes" id="UP001233836">
    <property type="component" value="Unassembled WGS sequence"/>
</dbReference>
<dbReference type="Gene3D" id="3.30.420.10">
    <property type="entry name" value="Ribonuclease H-like superfamily/Ribonuclease H"/>
    <property type="match status" value="1"/>
</dbReference>
<dbReference type="RefSeq" id="WP_307211948.1">
    <property type="nucleotide sequence ID" value="NZ_JAUSTI010000001.1"/>
</dbReference>
<gene>
    <name evidence="2" type="ORF">J2T19_000159</name>
</gene>
<comment type="caution">
    <text evidence="2">The sequence shown here is derived from an EMBL/GenBank/DDBJ whole genome shotgun (WGS) entry which is preliminary data.</text>
</comment>
<feature type="domain" description="Exonuclease" evidence="1">
    <location>
        <begin position="4"/>
        <end position="172"/>
    </location>
</feature>
<proteinExistence type="predicted"/>
<keyword evidence="3" id="KW-1185">Reference proteome</keyword>
<name>A0ABT9W6L0_9BACL</name>
<accession>A0ABT9W6L0</accession>
<dbReference type="InterPro" id="IPR012337">
    <property type="entry name" value="RNaseH-like_sf"/>
</dbReference>
<dbReference type="PANTHER" id="PTHR30231">
    <property type="entry name" value="DNA POLYMERASE III SUBUNIT EPSILON"/>
    <property type="match status" value="1"/>
</dbReference>